<keyword evidence="2 7" id="KW-0689">Ribosomal protein</keyword>
<evidence type="ECO:0000256" key="5">
    <source>
        <dbReference type="ARBA" id="ARBA00040104"/>
    </source>
</evidence>
<dbReference type="GO" id="GO:0005762">
    <property type="term" value="C:mitochondrial large ribosomal subunit"/>
    <property type="evidence" value="ECO:0007669"/>
    <property type="project" value="TreeGrafter"/>
</dbReference>
<evidence type="ECO:0000259" key="8">
    <source>
        <dbReference type="Pfam" id="PF00298"/>
    </source>
</evidence>
<evidence type="ECO:0000256" key="7">
    <source>
        <dbReference type="RuleBase" id="RU003978"/>
    </source>
</evidence>
<dbReference type="PANTHER" id="PTHR11661:SF1">
    <property type="entry name" value="LARGE RIBOSOMAL SUBUNIT PROTEIN UL11M"/>
    <property type="match status" value="1"/>
</dbReference>
<dbReference type="NCBIfam" id="TIGR01632">
    <property type="entry name" value="L11_bact"/>
    <property type="match status" value="1"/>
</dbReference>
<comment type="similarity">
    <text evidence="1 7">Belongs to the universal ribosomal protein uL11 family.</text>
</comment>
<evidence type="ECO:0000256" key="3">
    <source>
        <dbReference type="ARBA" id="ARBA00023274"/>
    </source>
</evidence>
<accession>A0A2T7NYG0</accession>
<dbReference type="SUPFAM" id="SSF46906">
    <property type="entry name" value="Ribosomal protein L11, C-terminal domain"/>
    <property type="match status" value="1"/>
</dbReference>
<dbReference type="InterPro" id="IPR020784">
    <property type="entry name" value="Ribosomal_uL11_N"/>
</dbReference>
<comment type="caution">
    <text evidence="10">The sequence shown here is derived from an EMBL/GenBank/DDBJ whole genome shotgun (WGS) entry which is preliminary data.</text>
</comment>
<evidence type="ECO:0000256" key="4">
    <source>
        <dbReference type="ARBA" id="ARBA00038782"/>
    </source>
</evidence>
<dbReference type="STRING" id="400727.A0A2T7NYG0"/>
<evidence type="ECO:0000313" key="11">
    <source>
        <dbReference type="Proteomes" id="UP000245119"/>
    </source>
</evidence>
<dbReference type="AlphaFoldDB" id="A0A2T7NYG0"/>
<dbReference type="OrthoDB" id="1091498at2759"/>
<dbReference type="CDD" id="cd00349">
    <property type="entry name" value="Ribosomal_L11"/>
    <property type="match status" value="1"/>
</dbReference>
<sequence>MAIKGARQGARVVKKVVDKVKHSPFLKTYIPAAQAAPAPPLGPQLGQRQIQIAAFCKEFNEKTSNIKPGIPLPTRIKVNPDRSFDIQINNPPMTYFLLQAAGTKKGAMKPGEEVAGKVSLKHVYEIALIKSKDPTFENVSLQNVCKSIITAAHSCGIEVVPRLEEDSYRQFLEERKDIVKQQEQQLEEIRQAKMLRL</sequence>
<protein>
    <recommendedName>
        <fullName evidence="5">Large ribosomal subunit protein uL11m</fullName>
    </recommendedName>
    <alternativeName>
        <fullName evidence="6">39S ribosomal protein L11, mitochondrial</fullName>
    </alternativeName>
</protein>
<dbReference type="InterPro" id="IPR006519">
    <property type="entry name" value="Ribosomal_uL11_bac-typ"/>
</dbReference>
<name>A0A2T7NYG0_POMCA</name>
<dbReference type="GO" id="GO:0070180">
    <property type="term" value="F:large ribosomal subunit rRNA binding"/>
    <property type="evidence" value="ECO:0007669"/>
    <property type="project" value="TreeGrafter"/>
</dbReference>
<dbReference type="InterPro" id="IPR036796">
    <property type="entry name" value="Ribosomal_uL11_N_sf"/>
</dbReference>
<gene>
    <name evidence="10" type="ORF">C0Q70_13887</name>
</gene>
<dbReference type="EMBL" id="PZQS01000008">
    <property type="protein sequence ID" value="PVD26217.1"/>
    <property type="molecule type" value="Genomic_DNA"/>
</dbReference>
<comment type="subunit">
    <text evidence="4">Component of the mitochondrial ribosome large subunit (39S) which comprises a 16S rRNA and about 50 distinct proteins.</text>
</comment>
<dbReference type="GO" id="GO:0006412">
    <property type="term" value="P:translation"/>
    <property type="evidence" value="ECO:0007669"/>
    <property type="project" value="InterPro"/>
</dbReference>
<evidence type="ECO:0000256" key="2">
    <source>
        <dbReference type="ARBA" id="ARBA00022980"/>
    </source>
</evidence>
<dbReference type="InterPro" id="IPR000911">
    <property type="entry name" value="Ribosomal_uL11"/>
</dbReference>
<evidence type="ECO:0000259" key="9">
    <source>
        <dbReference type="Pfam" id="PF03946"/>
    </source>
</evidence>
<feature type="domain" description="Large ribosomal subunit protein uL11 N-terminal" evidence="9">
    <location>
        <begin position="27"/>
        <end position="84"/>
    </location>
</feature>
<dbReference type="InterPro" id="IPR020783">
    <property type="entry name" value="Ribosomal_uL11_C"/>
</dbReference>
<dbReference type="FunFam" id="1.10.10.250:FF:000003">
    <property type="entry name" value="Mitochondrial ribosomal protein L11"/>
    <property type="match status" value="1"/>
</dbReference>
<dbReference type="Pfam" id="PF00298">
    <property type="entry name" value="Ribosomal_L11"/>
    <property type="match status" value="1"/>
</dbReference>
<dbReference type="PANTHER" id="PTHR11661">
    <property type="entry name" value="60S RIBOSOMAL PROTEIN L12"/>
    <property type="match status" value="1"/>
</dbReference>
<dbReference type="GO" id="GO:0003735">
    <property type="term" value="F:structural constituent of ribosome"/>
    <property type="evidence" value="ECO:0007669"/>
    <property type="project" value="InterPro"/>
</dbReference>
<feature type="domain" description="Large ribosomal subunit protein uL11 C-terminal" evidence="8">
    <location>
        <begin position="90"/>
        <end position="159"/>
    </location>
</feature>
<dbReference type="InterPro" id="IPR036769">
    <property type="entry name" value="Ribosomal_uL11_C_sf"/>
</dbReference>
<evidence type="ECO:0000256" key="6">
    <source>
        <dbReference type="ARBA" id="ARBA00041455"/>
    </source>
</evidence>
<organism evidence="10 11">
    <name type="scientific">Pomacea canaliculata</name>
    <name type="common">Golden apple snail</name>
    <dbReference type="NCBI Taxonomy" id="400727"/>
    <lineage>
        <taxon>Eukaryota</taxon>
        <taxon>Metazoa</taxon>
        <taxon>Spiralia</taxon>
        <taxon>Lophotrochozoa</taxon>
        <taxon>Mollusca</taxon>
        <taxon>Gastropoda</taxon>
        <taxon>Caenogastropoda</taxon>
        <taxon>Architaenioglossa</taxon>
        <taxon>Ampullarioidea</taxon>
        <taxon>Ampullariidae</taxon>
        <taxon>Pomacea</taxon>
    </lineage>
</organism>
<evidence type="ECO:0000256" key="1">
    <source>
        <dbReference type="ARBA" id="ARBA00010537"/>
    </source>
</evidence>
<dbReference type="Gene3D" id="3.30.1550.10">
    <property type="entry name" value="Ribosomal protein L11/L12, N-terminal domain"/>
    <property type="match status" value="1"/>
</dbReference>
<evidence type="ECO:0000313" key="10">
    <source>
        <dbReference type="EMBL" id="PVD26217.1"/>
    </source>
</evidence>
<dbReference type="SMART" id="SM00649">
    <property type="entry name" value="RL11"/>
    <property type="match status" value="1"/>
</dbReference>
<proteinExistence type="inferred from homology"/>
<keyword evidence="11" id="KW-1185">Reference proteome</keyword>
<reference evidence="10 11" key="1">
    <citation type="submission" date="2018-04" db="EMBL/GenBank/DDBJ databases">
        <title>The genome of golden apple snail Pomacea canaliculata provides insight into stress tolerance and invasive adaptation.</title>
        <authorList>
            <person name="Liu C."/>
            <person name="Liu B."/>
            <person name="Ren Y."/>
            <person name="Zhang Y."/>
            <person name="Wang H."/>
            <person name="Li S."/>
            <person name="Jiang F."/>
            <person name="Yin L."/>
            <person name="Zhang G."/>
            <person name="Qian W."/>
            <person name="Fan W."/>
        </authorList>
    </citation>
    <scope>NUCLEOTIDE SEQUENCE [LARGE SCALE GENOMIC DNA]</scope>
    <source>
        <strain evidence="10">SZHN2017</strain>
        <tissue evidence="10">Muscle</tissue>
    </source>
</reference>
<dbReference type="HAMAP" id="MF_00736">
    <property type="entry name" value="Ribosomal_uL11"/>
    <property type="match status" value="1"/>
</dbReference>
<dbReference type="Proteomes" id="UP000245119">
    <property type="component" value="Linkage Group LG8"/>
</dbReference>
<keyword evidence="3 7" id="KW-0687">Ribonucleoprotein</keyword>
<dbReference type="SUPFAM" id="SSF54747">
    <property type="entry name" value="Ribosomal L11/L12e N-terminal domain"/>
    <property type="match status" value="1"/>
</dbReference>
<dbReference type="Pfam" id="PF03946">
    <property type="entry name" value="Ribosomal_L11_N"/>
    <property type="match status" value="1"/>
</dbReference>
<dbReference type="OMA" id="CKQFNAK"/>
<dbReference type="Gene3D" id="1.10.10.250">
    <property type="entry name" value="Ribosomal protein L11, C-terminal domain"/>
    <property type="match status" value="1"/>
</dbReference>